<evidence type="ECO:0000256" key="1">
    <source>
        <dbReference type="ARBA" id="ARBA00001913"/>
    </source>
</evidence>
<evidence type="ECO:0000256" key="3">
    <source>
        <dbReference type="ARBA" id="ARBA00022723"/>
    </source>
</evidence>
<dbReference type="PANTHER" id="PTHR45953">
    <property type="entry name" value="IDURONATE 2-SULFATASE"/>
    <property type="match status" value="1"/>
</dbReference>
<evidence type="ECO:0000256" key="6">
    <source>
        <dbReference type="ARBA" id="ARBA00022837"/>
    </source>
</evidence>
<dbReference type="SUPFAM" id="SSF53649">
    <property type="entry name" value="Alkaline phosphatase-like"/>
    <property type="match status" value="1"/>
</dbReference>
<evidence type="ECO:0000256" key="5">
    <source>
        <dbReference type="ARBA" id="ARBA00022801"/>
    </source>
</evidence>
<name>A0A5C6EA08_9BACT</name>
<evidence type="ECO:0000256" key="7">
    <source>
        <dbReference type="SAM" id="MobiDB-lite"/>
    </source>
</evidence>
<dbReference type="GO" id="GO:0047753">
    <property type="term" value="F:choline-sulfatase activity"/>
    <property type="evidence" value="ECO:0007669"/>
    <property type="project" value="UniProtKB-EC"/>
</dbReference>
<keyword evidence="5 9" id="KW-0378">Hydrolase</keyword>
<dbReference type="InterPro" id="IPR017850">
    <property type="entry name" value="Alkaline_phosphatase_core_sf"/>
</dbReference>
<comment type="similarity">
    <text evidence="2">Belongs to the sulfatase family.</text>
</comment>
<protein>
    <submittedName>
        <fullName evidence="9">Choline-sulfatase</fullName>
        <ecNumber evidence="9">3.1.6.6</ecNumber>
    </submittedName>
</protein>
<dbReference type="Proteomes" id="UP000317977">
    <property type="component" value="Unassembled WGS sequence"/>
</dbReference>
<comment type="cofactor">
    <cofactor evidence="1">
        <name>Ca(2+)</name>
        <dbReference type="ChEBI" id="CHEBI:29108"/>
    </cofactor>
</comment>
<dbReference type="PANTHER" id="PTHR45953:SF1">
    <property type="entry name" value="IDURONATE 2-SULFATASE"/>
    <property type="match status" value="1"/>
</dbReference>
<dbReference type="InterPro" id="IPR000917">
    <property type="entry name" value="Sulfatase_N"/>
</dbReference>
<dbReference type="GO" id="GO:0005737">
    <property type="term" value="C:cytoplasm"/>
    <property type="evidence" value="ECO:0007669"/>
    <property type="project" value="TreeGrafter"/>
</dbReference>
<evidence type="ECO:0000313" key="10">
    <source>
        <dbReference type="Proteomes" id="UP000317977"/>
    </source>
</evidence>
<proteinExistence type="inferred from homology"/>
<evidence type="ECO:0000259" key="8">
    <source>
        <dbReference type="Pfam" id="PF00884"/>
    </source>
</evidence>
<evidence type="ECO:0000256" key="2">
    <source>
        <dbReference type="ARBA" id="ARBA00008779"/>
    </source>
</evidence>
<keyword evidence="6" id="KW-0106">Calcium</keyword>
<comment type="caution">
    <text evidence="9">The sequence shown here is derived from an EMBL/GenBank/DDBJ whole genome shotgun (WGS) entry which is preliminary data.</text>
</comment>
<dbReference type="EC" id="3.1.6.6" evidence="9"/>
<dbReference type="GO" id="GO:0004423">
    <property type="term" value="F:iduronate-2-sulfatase activity"/>
    <property type="evidence" value="ECO:0007669"/>
    <property type="project" value="InterPro"/>
</dbReference>
<dbReference type="AlphaFoldDB" id="A0A5C6EA08"/>
<dbReference type="GO" id="GO:0046872">
    <property type="term" value="F:metal ion binding"/>
    <property type="evidence" value="ECO:0007669"/>
    <property type="project" value="UniProtKB-KW"/>
</dbReference>
<dbReference type="Pfam" id="PF00884">
    <property type="entry name" value="Sulfatase"/>
    <property type="match status" value="1"/>
</dbReference>
<organism evidence="9 10">
    <name type="scientific">Rubripirellula reticaptiva</name>
    <dbReference type="NCBI Taxonomy" id="2528013"/>
    <lineage>
        <taxon>Bacteria</taxon>
        <taxon>Pseudomonadati</taxon>
        <taxon>Planctomycetota</taxon>
        <taxon>Planctomycetia</taxon>
        <taxon>Pirellulales</taxon>
        <taxon>Pirellulaceae</taxon>
        <taxon>Rubripirellula</taxon>
    </lineage>
</organism>
<dbReference type="CDD" id="cd16030">
    <property type="entry name" value="iduronate-2-sulfatase"/>
    <property type="match status" value="1"/>
</dbReference>
<feature type="domain" description="Sulfatase N-terminal" evidence="8">
    <location>
        <begin position="48"/>
        <end position="384"/>
    </location>
</feature>
<keyword evidence="4" id="KW-0732">Signal</keyword>
<feature type="region of interest" description="Disordered" evidence="7">
    <location>
        <begin position="478"/>
        <end position="503"/>
    </location>
</feature>
<evidence type="ECO:0000256" key="4">
    <source>
        <dbReference type="ARBA" id="ARBA00022729"/>
    </source>
</evidence>
<keyword evidence="3" id="KW-0479">Metal-binding</keyword>
<feature type="compositionally biased region" description="Basic residues" evidence="7">
    <location>
        <begin position="490"/>
        <end position="503"/>
    </location>
</feature>
<keyword evidence="10" id="KW-1185">Reference proteome</keyword>
<evidence type="ECO:0000313" key="9">
    <source>
        <dbReference type="EMBL" id="TWU46543.1"/>
    </source>
</evidence>
<sequence>MNPRHLPSLAICVHPCLSVANLLLPLILATVFALSHSPARAESDKPMNVLFLVADDLNSWMLEDADRYAGKVVAPNLRKLASSGVNFTRAYTAAPVCSPSRTAFFSGVAPWESGIYNNAQIINESEALNQDAVLSLAGLFKKNGYDTFGYGKITHGWDQKEHWDEHVGHKRDPAPPGAPLAKLSGGEQDWGPIHLTEEQMNDTGGANKAIAILEKQHDKPFFLAYGSFNPHMPWYVPQKYFDMYPLDQIILPELKENDLDDLPPLAKAVSDGLGSFADKVIKSGKHKEAVQAYLATTTYVDTQFGRVLDALEKSPYKNNTMVVFLTDHGFHLGEKHHWQKTTLWEEGTHTLLMFRAPGVTQAGGVSQRFVSLMDIYPTLAELCGLTPPANIDGRSLVPLLKDPKAPWESTAITGLCDKAKTDLAYISIRHELGRYTRYGAEEEEFYDTTKDPHEWTNQIDNPKYATSVKKLRGLIPGFKDAAQPLPSALTKKRRETQKEKKKK</sequence>
<accession>A0A5C6EA08</accession>
<gene>
    <name evidence="9" type="primary">betC_25</name>
    <name evidence="9" type="ORF">Poly59_55160</name>
</gene>
<dbReference type="Gene3D" id="3.40.720.10">
    <property type="entry name" value="Alkaline Phosphatase, subunit A"/>
    <property type="match status" value="1"/>
</dbReference>
<reference evidence="9 10" key="1">
    <citation type="submission" date="2019-02" db="EMBL/GenBank/DDBJ databases">
        <title>Deep-cultivation of Planctomycetes and their phenomic and genomic characterization uncovers novel biology.</title>
        <authorList>
            <person name="Wiegand S."/>
            <person name="Jogler M."/>
            <person name="Boedeker C."/>
            <person name="Pinto D."/>
            <person name="Vollmers J."/>
            <person name="Rivas-Marin E."/>
            <person name="Kohn T."/>
            <person name="Peeters S.H."/>
            <person name="Heuer A."/>
            <person name="Rast P."/>
            <person name="Oberbeckmann S."/>
            <person name="Bunk B."/>
            <person name="Jeske O."/>
            <person name="Meyerdierks A."/>
            <person name="Storesund J.E."/>
            <person name="Kallscheuer N."/>
            <person name="Luecker S."/>
            <person name="Lage O.M."/>
            <person name="Pohl T."/>
            <person name="Merkel B.J."/>
            <person name="Hornburger P."/>
            <person name="Mueller R.-W."/>
            <person name="Bruemmer F."/>
            <person name="Labrenz M."/>
            <person name="Spormann A.M."/>
            <person name="Op Den Camp H."/>
            <person name="Overmann J."/>
            <person name="Amann R."/>
            <person name="Jetten M.S.M."/>
            <person name="Mascher T."/>
            <person name="Medema M.H."/>
            <person name="Devos D.P."/>
            <person name="Kaster A.-K."/>
            <person name="Ovreas L."/>
            <person name="Rohde M."/>
            <person name="Galperin M.Y."/>
            <person name="Jogler C."/>
        </authorList>
    </citation>
    <scope>NUCLEOTIDE SEQUENCE [LARGE SCALE GENOMIC DNA]</scope>
    <source>
        <strain evidence="9 10">Poly59</strain>
    </source>
</reference>
<dbReference type="InterPro" id="IPR035874">
    <property type="entry name" value="IDS"/>
</dbReference>
<dbReference type="EMBL" id="SJPX01000006">
    <property type="protein sequence ID" value="TWU46543.1"/>
    <property type="molecule type" value="Genomic_DNA"/>
</dbReference>